<evidence type="ECO:0000256" key="12">
    <source>
        <dbReference type="ARBA" id="ARBA00023180"/>
    </source>
</evidence>
<dbReference type="FunFam" id="3.90.550.50:FF:000001">
    <property type="entry name" value="Hexosyltransferase"/>
    <property type="match status" value="1"/>
</dbReference>
<keyword evidence="9 13" id="KW-0333">Golgi apparatus</keyword>
<dbReference type="EC" id="2.4.1.-" evidence="13"/>
<dbReference type="GO" id="GO:0000139">
    <property type="term" value="C:Golgi membrane"/>
    <property type="evidence" value="ECO:0007669"/>
    <property type="project" value="UniProtKB-SubCell"/>
</dbReference>
<keyword evidence="5" id="KW-0808">Transferase</keyword>
<dbReference type="RefSeq" id="XP_026091238.1">
    <property type="nucleotide sequence ID" value="XM_026235453.1"/>
</dbReference>
<keyword evidence="7" id="KW-0735">Signal-anchor</keyword>
<dbReference type="GO" id="GO:0006493">
    <property type="term" value="P:protein O-linked glycosylation"/>
    <property type="evidence" value="ECO:0007669"/>
    <property type="project" value="TreeGrafter"/>
</dbReference>
<dbReference type="AlphaFoldDB" id="A0A6P6M3L3"/>
<organism evidence="14 15">
    <name type="scientific">Carassius auratus</name>
    <name type="common">Goldfish</name>
    <dbReference type="NCBI Taxonomy" id="7957"/>
    <lineage>
        <taxon>Eukaryota</taxon>
        <taxon>Metazoa</taxon>
        <taxon>Chordata</taxon>
        <taxon>Craniata</taxon>
        <taxon>Vertebrata</taxon>
        <taxon>Euteleostomi</taxon>
        <taxon>Actinopterygii</taxon>
        <taxon>Neopterygii</taxon>
        <taxon>Teleostei</taxon>
        <taxon>Ostariophysi</taxon>
        <taxon>Cypriniformes</taxon>
        <taxon>Cyprinidae</taxon>
        <taxon>Cyprininae</taxon>
        <taxon>Carassius</taxon>
    </lineage>
</organism>
<evidence type="ECO:0000256" key="11">
    <source>
        <dbReference type="ARBA" id="ARBA00023136"/>
    </source>
</evidence>
<keyword evidence="14" id="KW-1185">Reference proteome</keyword>
<accession>A0A6P6M3L3</accession>
<dbReference type="GO" id="GO:0008499">
    <property type="term" value="F:N-acetyl-beta-D-glucosaminide beta-(1,3)-galactosyltransferase activity"/>
    <property type="evidence" value="ECO:0007669"/>
    <property type="project" value="TreeGrafter"/>
</dbReference>
<feature type="transmembrane region" description="Helical" evidence="13">
    <location>
        <begin position="40"/>
        <end position="59"/>
    </location>
</feature>
<evidence type="ECO:0000313" key="15">
    <source>
        <dbReference type="RefSeq" id="XP_026091238.1"/>
    </source>
</evidence>
<name>A0A6P6M3L3_CARAU</name>
<evidence type="ECO:0000256" key="2">
    <source>
        <dbReference type="ARBA" id="ARBA00004922"/>
    </source>
</evidence>
<keyword evidence="4 13" id="KW-0328">Glycosyltransferase</keyword>
<evidence type="ECO:0000256" key="1">
    <source>
        <dbReference type="ARBA" id="ARBA00004323"/>
    </source>
</evidence>
<comment type="pathway">
    <text evidence="2">Protein modification; protein glycosylation.</text>
</comment>
<dbReference type="PANTHER" id="PTHR11214:SF115">
    <property type="entry name" value="HEXOSYLTRANSFERASE"/>
    <property type="match status" value="1"/>
</dbReference>
<evidence type="ECO:0000256" key="6">
    <source>
        <dbReference type="ARBA" id="ARBA00022692"/>
    </source>
</evidence>
<evidence type="ECO:0000256" key="4">
    <source>
        <dbReference type="ARBA" id="ARBA00022676"/>
    </source>
</evidence>
<comment type="subcellular location">
    <subcellularLocation>
        <location evidence="1 13">Golgi apparatus membrane</location>
        <topology evidence="1 13">Single-pass type II membrane protein</topology>
    </subcellularLocation>
</comment>
<feature type="transmembrane region" description="Helical" evidence="13">
    <location>
        <begin position="6"/>
        <end position="28"/>
    </location>
</feature>
<comment type="similarity">
    <text evidence="3 13">Belongs to the glycosyltransferase 31 family.</text>
</comment>
<dbReference type="Proteomes" id="UP000515129">
    <property type="component" value="Chromosome 47"/>
</dbReference>
<keyword evidence="6 13" id="KW-0812">Transmembrane</keyword>
<evidence type="ECO:0000313" key="14">
    <source>
        <dbReference type="Proteomes" id="UP000515129"/>
    </source>
</evidence>
<keyword evidence="11 13" id="KW-0472">Membrane</keyword>
<comment type="caution">
    <text evidence="13">Lacks conserved residue(s) required for the propagation of feature annotation.</text>
</comment>
<proteinExistence type="inferred from homology"/>
<reference evidence="15" key="1">
    <citation type="submission" date="2025-08" db="UniProtKB">
        <authorList>
            <consortium name="RefSeq"/>
        </authorList>
    </citation>
    <scope>IDENTIFICATION</scope>
    <source>
        <strain evidence="15">Wakin</strain>
        <tissue evidence="15">Muscle</tissue>
    </source>
</reference>
<evidence type="ECO:0000256" key="7">
    <source>
        <dbReference type="ARBA" id="ARBA00022968"/>
    </source>
</evidence>
<dbReference type="KEGG" id="caua:113064623"/>
<evidence type="ECO:0000256" key="9">
    <source>
        <dbReference type="ARBA" id="ARBA00023034"/>
    </source>
</evidence>
<evidence type="ECO:0000256" key="3">
    <source>
        <dbReference type="ARBA" id="ARBA00008661"/>
    </source>
</evidence>
<dbReference type="GO" id="GO:0006629">
    <property type="term" value="P:lipid metabolic process"/>
    <property type="evidence" value="ECO:0007669"/>
    <property type="project" value="UniProtKB-KW"/>
</dbReference>
<dbReference type="PANTHER" id="PTHR11214">
    <property type="entry name" value="BETA-1,3-N-ACETYLGLUCOSAMINYLTRANSFERASE"/>
    <property type="match status" value="1"/>
</dbReference>
<gene>
    <name evidence="15" type="primary">LOC113064623</name>
</gene>
<keyword evidence="10" id="KW-0443">Lipid metabolism</keyword>
<evidence type="ECO:0000256" key="13">
    <source>
        <dbReference type="RuleBase" id="RU363063"/>
    </source>
</evidence>
<dbReference type="Gene3D" id="3.90.550.50">
    <property type="match status" value="1"/>
</dbReference>
<dbReference type="OrthoDB" id="5512589at2759"/>
<keyword evidence="12" id="KW-0325">Glycoprotein</keyword>
<evidence type="ECO:0000256" key="5">
    <source>
        <dbReference type="ARBA" id="ARBA00022679"/>
    </source>
</evidence>
<evidence type="ECO:0000256" key="8">
    <source>
        <dbReference type="ARBA" id="ARBA00022989"/>
    </source>
</evidence>
<sequence length="380" mass="43215">MFVVSALLDFILLHTFTFSLPSLLCSLGRDTAPHRCQIKTGFILLLTLAFLLTAVAYVSEFSLKTAVLPDTFYEKVLNQTRSYYEYPSASKNQTSPSQIPTQSTDILVHHHVAHPSNYHFILDEPDKCRQWDPFLVFMVPVAPHQVEARNAIRSTWGNESSVQGKAVLTLFLVGLTGGPEAQQKLEEESRQHRDLVQSNFVDSYFNLTIKTMVIMDWLATRCPQASYAMKIDSDMYIGLENLMSLLLAPNTPRENYITGYLMWDRPVIRDKNSKWYVSEELYPEPIYPTYLLGMGYVFSNDLSGKIVEASKKVKAFNIEDAYVGACLKQLGIAPSSPPDPSQFRAYIGQYKREDFLRVITTILGSPQQLIDIWEDLKRPT</sequence>
<protein>
    <recommendedName>
        <fullName evidence="13">Hexosyltransferase</fullName>
        <ecNumber evidence="13">2.4.1.-</ecNumber>
    </recommendedName>
</protein>
<dbReference type="GeneID" id="113064623"/>
<dbReference type="InterPro" id="IPR002659">
    <property type="entry name" value="Glyco_trans_31"/>
</dbReference>
<evidence type="ECO:0000256" key="10">
    <source>
        <dbReference type="ARBA" id="ARBA00023098"/>
    </source>
</evidence>
<keyword evidence="8 13" id="KW-1133">Transmembrane helix</keyword>
<dbReference type="Pfam" id="PF01762">
    <property type="entry name" value="Galactosyl_T"/>
    <property type="match status" value="1"/>
</dbReference>